<dbReference type="Proteomes" id="UP000078387">
    <property type="component" value="Unassembled WGS sequence"/>
</dbReference>
<organism evidence="1 2">
    <name type="scientific">Entamoeba histolytica</name>
    <dbReference type="NCBI Taxonomy" id="5759"/>
    <lineage>
        <taxon>Eukaryota</taxon>
        <taxon>Amoebozoa</taxon>
        <taxon>Evosea</taxon>
        <taxon>Archamoebae</taxon>
        <taxon>Mastigamoebida</taxon>
        <taxon>Entamoebidae</taxon>
        <taxon>Entamoeba</taxon>
    </lineage>
</organism>
<dbReference type="InterPro" id="IPR012340">
    <property type="entry name" value="NA-bd_OB-fold"/>
</dbReference>
<dbReference type="AlphaFoldDB" id="A0A5K1UNJ0"/>
<dbReference type="VEuPathDB" id="AmoebaDB:EHI8A_002660"/>
<dbReference type="EMBL" id="BDEQ01000001">
    <property type="protein sequence ID" value="GAT92800.1"/>
    <property type="molecule type" value="Genomic_DNA"/>
</dbReference>
<protein>
    <recommendedName>
        <fullName evidence="3">Replication factor A protein 3</fullName>
    </recommendedName>
</protein>
<accession>A0A5K1UNJ0</accession>
<proteinExistence type="predicted"/>
<gene>
    <name evidence="1" type="ORF">CL6EHI_187270</name>
</gene>
<comment type="caution">
    <text evidence="1">The sequence shown here is derived from an EMBL/GenBank/DDBJ whole genome shotgun (WGS) entry which is preliminary data.</text>
</comment>
<dbReference type="VEuPathDB" id="AmoebaDB:EHI5A_003190"/>
<dbReference type="VEuPathDB" id="AmoebaDB:KM1_015450"/>
<reference evidence="1 2" key="1">
    <citation type="submission" date="2016-05" db="EMBL/GenBank/DDBJ databases">
        <title>First whole genome sequencing of Entamoeba histolytica HM1:IMSS-clone-6.</title>
        <authorList>
            <person name="Mukherjee Avik.K."/>
            <person name="Izumyama S."/>
            <person name="Nakada-Tsukui K."/>
            <person name="Nozaki T."/>
        </authorList>
    </citation>
    <scope>NUCLEOTIDE SEQUENCE [LARGE SCALE GENOMIC DNA]</scope>
    <source>
        <strain evidence="1 2">HM1:IMSS clone 6</strain>
    </source>
</reference>
<evidence type="ECO:0000313" key="1">
    <source>
        <dbReference type="EMBL" id="GAT92800.1"/>
    </source>
</evidence>
<dbReference type="VEuPathDB" id="AmoebaDB:EHI_187270"/>
<name>A0A5K1UNJ0_ENTHI</name>
<dbReference type="VEuPathDB" id="AmoebaDB:EHI7A_004420"/>
<dbReference type="OMA" id="EQCDFND"/>
<evidence type="ECO:0008006" key="3">
    <source>
        <dbReference type="Google" id="ProtNLM"/>
    </source>
</evidence>
<dbReference type="Gene3D" id="2.40.50.140">
    <property type="entry name" value="Nucleic acid-binding proteins"/>
    <property type="match status" value="1"/>
</dbReference>
<evidence type="ECO:0000313" key="2">
    <source>
        <dbReference type="Proteomes" id="UP000078387"/>
    </source>
</evidence>
<sequence length="111" mass="12392">METEPIPIVDVQDFGNYFDKVVRVFGKVQASQGEPGEIGMNVNGVEITITQENICIPSCDSETLFDITGLVKGENSLDLLSCEQCDFSDKIYEALTSIKKLEEYKEIFESN</sequence>